<keyword evidence="3" id="KW-1185">Reference proteome</keyword>
<gene>
    <name evidence="2" type="ORF">U472_01940</name>
</gene>
<dbReference type="InterPro" id="IPR003607">
    <property type="entry name" value="HD/PDEase_dom"/>
</dbReference>
<evidence type="ECO:0000259" key="1">
    <source>
        <dbReference type="SMART" id="SM00471"/>
    </source>
</evidence>
<dbReference type="Proteomes" id="UP000093514">
    <property type="component" value="Unassembled WGS sequence"/>
</dbReference>
<name>A0A1C0AC85_9FIRM</name>
<dbReference type="CDD" id="cd00077">
    <property type="entry name" value="HDc"/>
    <property type="match status" value="1"/>
</dbReference>
<dbReference type="Pfam" id="PF01966">
    <property type="entry name" value="HD"/>
    <property type="match status" value="1"/>
</dbReference>
<feature type="domain" description="HD/PDEase" evidence="1">
    <location>
        <begin position="29"/>
        <end position="150"/>
    </location>
</feature>
<reference evidence="2 3" key="2">
    <citation type="submission" date="2016-08" db="EMBL/GenBank/DDBJ databases">
        <title>Orenia metallireducens sp. nov. strain Z6, a Novel Metal-reducing Firmicute from the Deep Subsurface.</title>
        <authorList>
            <person name="Maxim B.I."/>
            <person name="Kenneth K."/>
            <person name="Flynn T.M."/>
            <person name="Oloughlin E.J."/>
            <person name="Locke R.A."/>
            <person name="Weber J.R."/>
            <person name="Egan S.M."/>
            <person name="Mackie R.I."/>
            <person name="Cann I.K."/>
        </authorList>
    </citation>
    <scope>NUCLEOTIDE SEQUENCE [LARGE SCALE GENOMIC DNA]</scope>
    <source>
        <strain evidence="2 3">Z6</strain>
    </source>
</reference>
<comment type="caution">
    <text evidence="2">The sequence shown here is derived from an EMBL/GenBank/DDBJ whole genome shotgun (WGS) entry which is preliminary data.</text>
</comment>
<dbReference type="Gene3D" id="1.10.3210.10">
    <property type="entry name" value="Hypothetical protein af1432"/>
    <property type="match status" value="1"/>
</dbReference>
<dbReference type="OrthoDB" id="384706at2"/>
<dbReference type="SUPFAM" id="SSF109604">
    <property type="entry name" value="HD-domain/PDEase-like"/>
    <property type="match status" value="1"/>
</dbReference>
<evidence type="ECO:0000313" key="2">
    <source>
        <dbReference type="EMBL" id="OCL27984.1"/>
    </source>
</evidence>
<proteinExistence type="predicted"/>
<accession>A0A1C0AC85</accession>
<reference evidence="3" key="1">
    <citation type="submission" date="2016-07" db="EMBL/GenBank/DDBJ databases">
        <authorList>
            <person name="Florea S."/>
            <person name="Webb J.S."/>
            <person name="Jaromczyk J."/>
            <person name="Schardl C.L."/>
        </authorList>
    </citation>
    <scope>NUCLEOTIDE SEQUENCE [LARGE SCALE GENOMIC DNA]</scope>
    <source>
        <strain evidence="3">Z6</strain>
    </source>
</reference>
<dbReference type="SMART" id="SM00471">
    <property type="entry name" value="HDc"/>
    <property type="match status" value="1"/>
</dbReference>
<organism evidence="2 3">
    <name type="scientific">Orenia metallireducens</name>
    <dbReference type="NCBI Taxonomy" id="1413210"/>
    <lineage>
        <taxon>Bacteria</taxon>
        <taxon>Bacillati</taxon>
        <taxon>Bacillota</taxon>
        <taxon>Clostridia</taxon>
        <taxon>Halanaerobiales</taxon>
        <taxon>Halobacteroidaceae</taxon>
        <taxon>Orenia</taxon>
    </lineage>
</organism>
<protein>
    <recommendedName>
        <fullName evidence="1">HD/PDEase domain-containing protein</fullName>
    </recommendedName>
</protein>
<dbReference type="InterPro" id="IPR006674">
    <property type="entry name" value="HD_domain"/>
</dbReference>
<dbReference type="RefSeq" id="WP_068714978.1">
    <property type="nucleotide sequence ID" value="NZ_LWDV01000006.1"/>
</dbReference>
<evidence type="ECO:0000313" key="3">
    <source>
        <dbReference type="Proteomes" id="UP000093514"/>
    </source>
</evidence>
<dbReference type="EMBL" id="LWDV01000006">
    <property type="protein sequence ID" value="OCL27984.1"/>
    <property type="molecule type" value="Genomic_DNA"/>
</dbReference>
<dbReference type="AlphaFoldDB" id="A0A1C0AC85"/>
<sequence>MYSNFLDKININLRNHIENNIIPLYDNFDKAHSRRHVNIVINKSLHLASLLKIRLDITYAAAAYHDIGLGYYPGNPIKSRKDHHKYSQILVKQDRKLKKLFKPEELELIAQACHDHRASLKEEPLSIYGKIIADADRMDGLKIEEMISRAWEHTVYYNSELTFAESYQNIYEHLKEKYGYNGYVYQSFYLNESKEMIGSSILESQEILDSEDSFNEIFYRLVENRKVSF</sequence>